<dbReference type="GO" id="GO:0009404">
    <property type="term" value="P:toxin metabolic process"/>
    <property type="evidence" value="ECO:0007669"/>
    <property type="project" value="UniProtKB-UniRule"/>
</dbReference>
<gene>
    <name evidence="3" type="ORF">CKG00_10040</name>
</gene>
<evidence type="ECO:0000256" key="2">
    <source>
        <dbReference type="RuleBase" id="RU368102"/>
    </source>
</evidence>
<dbReference type="EMBL" id="NRQY01000001">
    <property type="protein sequence ID" value="RUT66680.1"/>
    <property type="molecule type" value="Genomic_DNA"/>
</dbReference>
<evidence type="ECO:0000256" key="1">
    <source>
        <dbReference type="ARBA" id="ARBA00005686"/>
    </source>
</evidence>
<name>A0A433ZX23_MORMO</name>
<dbReference type="OrthoDB" id="8596436at2"/>
<keyword evidence="2" id="KW-0204">Cytolysis</keyword>
<dbReference type="Pfam" id="PF02794">
    <property type="entry name" value="HlyC"/>
    <property type="match status" value="1"/>
</dbReference>
<proteinExistence type="inferred from homology"/>
<dbReference type="GO" id="GO:0016746">
    <property type="term" value="F:acyltransferase activity"/>
    <property type="evidence" value="ECO:0007669"/>
    <property type="project" value="UniProtKB-UniRule"/>
</dbReference>
<protein>
    <recommendedName>
        <fullName evidence="2">RTX toxin-activating lysine-acyltransferase</fullName>
        <ecNumber evidence="2">2.3.1.-</ecNumber>
    </recommendedName>
</protein>
<dbReference type="InterPro" id="IPR003996">
    <property type="entry name" value="RTX_toxin-activating_protC_bac"/>
</dbReference>
<evidence type="ECO:0000313" key="4">
    <source>
        <dbReference type="Proteomes" id="UP000286908"/>
    </source>
</evidence>
<keyword evidence="2" id="KW-0963">Cytoplasm</keyword>
<sequence length="182" mass="21235">MKIGKYTVYAPFLADDKPSEAEIWGAAVWLWMLSPRHSKTPLRALGKLLLPLIKQKQYVLVLENNQPCFFLSWGALNAETEQRYLAGCDESELYQQLRSGDRIWLFDWIAPSDEENEMAELVMSTIFPDQCFRMLRLNESEKSIRIIEFKGHKLSEKQAGEWRAAHPVMYPQKAQQNQQEQK</sequence>
<dbReference type="PRINTS" id="PR01489">
    <property type="entry name" value="RTXTOXINC"/>
</dbReference>
<dbReference type="AlphaFoldDB" id="A0A433ZX23"/>
<reference evidence="3 4" key="1">
    <citation type="submission" date="2017-08" db="EMBL/GenBank/DDBJ databases">
        <title>Draft genome sequence of pheromone producing symbiont Morganella morganii, of the female New Zealand grass grub Costelytra giveni.</title>
        <authorList>
            <person name="Laugraud A."/>
            <person name="Young S.D."/>
            <person name="Hurst M.H."/>
        </authorList>
    </citation>
    <scope>NUCLEOTIDE SEQUENCE [LARGE SCALE GENOMIC DNA]</scope>
    <source>
        <strain evidence="3 4">MMsCG</strain>
    </source>
</reference>
<dbReference type="Proteomes" id="UP000286908">
    <property type="component" value="Unassembled WGS sequence"/>
</dbReference>
<comment type="function">
    <text evidence="2">Involved in fatty acylation of protoxin at internal lysine residues, thereby converting it to the active toxin.</text>
</comment>
<dbReference type="EC" id="2.3.1.-" evidence="2"/>
<dbReference type="GO" id="GO:0031640">
    <property type="term" value="P:killing of cells of another organism"/>
    <property type="evidence" value="ECO:0007669"/>
    <property type="project" value="UniProtKB-KW"/>
</dbReference>
<keyword evidence="2" id="KW-0808">Transferase</keyword>
<organism evidence="3 4">
    <name type="scientific">Morganella morganii</name>
    <name type="common">Proteus morganii</name>
    <dbReference type="NCBI Taxonomy" id="582"/>
    <lineage>
        <taxon>Bacteria</taxon>
        <taxon>Pseudomonadati</taxon>
        <taxon>Pseudomonadota</taxon>
        <taxon>Gammaproteobacteria</taxon>
        <taxon>Enterobacterales</taxon>
        <taxon>Morganellaceae</taxon>
        <taxon>Morganella</taxon>
    </lineage>
</organism>
<comment type="caution">
    <text evidence="3">The sequence shown here is derived from an EMBL/GenBank/DDBJ whole genome shotgun (WGS) entry which is preliminary data.</text>
</comment>
<comment type="subcellular location">
    <subcellularLocation>
        <location evidence="2">Cytoplasm</location>
    </subcellularLocation>
</comment>
<keyword evidence="2" id="KW-0012">Acyltransferase</keyword>
<dbReference type="GO" id="GO:0005737">
    <property type="term" value="C:cytoplasm"/>
    <property type="evidence" value="ECO:0007669"/>
    <property type="project" value="UniProtKB-SubCell"/>
</dbReference>
<evidence type="ECO:0000313" key="3">
    <source>
        <dbReference type="EMBL" id="RUT66680.1"/>
    </source>
</evidence>
<accession>A0A433ZX23</accession>
<comment type="similarity">
    <text evidence="1 2">Belongs to the RTX toxin acyltransferase family.</text>
</comment>